<sequence>MLLVIDNYDSFTYNLVQYIKQLGIDVTVARNDVLTIQDIVERKPDAILISPGPGNPSEAGISLEAIHAFYNKLPILGICLGHQTIAQAFGGSIIKAIKPMHGKVSTIQHDGKSSFQGIPSPFRVARYHSLVVDSGKVPDCLEVTALSENGEIMGIRHREYPVEGLQFHPEAIMTEHGLKLLENFFKAHLSASLHHQLIGQE</sequence>
<evidence type="ECO:0000259" key="2">
    <source>
        <dbReference type="Pfam" id="PF00117"/>
    </source>
</evidence>
<dbReference type="InterPro" id="IPR050472">
    <property type="entry name" value="Anth_synth/Amidotransfase"/>
</dbReference>
<dbReference type="InterPro" id="IPR029062">
    <property type="entry name" value="Class_I_gatase-like"/>
</dbReference>
<dbReference type="EMBL" id="JARMAB010000017">
    <property type="protein sequence ID" value="MED1203867.1"/>
    <property type="molecule type" value="Genomic_DNA"/>
</dbReference>
<organism evidence="3 4">
    <name type="scientific">Heyndrickxia acidicola</name>
    <dbReference type="NCBI Taxonomy" id="209389"/>
    <lineage>
        <taxon>Bacteria</taxon>
        <taxon>Bacillati</taxon>
        <taxon>Bacillota</taxon>
        <taxon>Bacilli</taxon>
        <taxon>Bacillales</taxon>
        <taxon>Bacillaceae</taxon>
        <taxon>Heyndrickxia</taxon>
    </lineage>
</organism>
<dbReference type="Gene3D" id="3.40.50.880">
    <property type="match status" value="1"/>
</dbReference>
<dbReference type="PRINTS" id="PR00099">
    <property type="entry name" value="CPSGATASE"/>
</dbReference>
<dbReference type="PRINTS" id="PR00097">
    <property type="entry name" value="ANTSNTHASEII"/>
</dbReference>
<dbReference type="PROSITE" id="PS51273">
    <property type="entry name" value="GATASE_TYPE_1"/>
    <property type="match status" value="1"/>
</dbReference>
<dbReference type="PANTHER" id="PTHR43418:SF4">
    <property type="entry name" value="MULTIFUNCTIONAL TRYPTOPHAN BIOSYNTHESIS PROTEIN"/>
    <property type="match status" value="1"/>
</dbReference>
<protein>
    <submittedName>
        <fullName evidence="3">Aminodeoxychorismate/anthranilate synthase component II</fullName>
    </submittedName>
</protein>
<dbReference type="SUPFAM" id="SSF52317">
    <property type="entry name" value="Class I glutamine amidotransferase-like"/>
    <property type="match status" value="1"/>
</dbReference>
<evidence type="ECO:0000313" key="3">
    <source>
        <dbReference type="EMBL" id="MED1203867.1"/>
    </source>
</evidence>
<keyword evidence="4" id="KW-1185">Reference proteome</keyword>
<comment type="caution">
    <text evidence="3">The sequence shown here is derived from an EMBL/GenBank/DDBJ whole genome shotgun (WGS) entry which is preliminary data.</text>
</comment>
<dbReference type="RefSeq" id="WP_066268091.1">
    <property type="nucleotide sequence ID" value="NZ_JARMAB010000017.1"/>
</dbReference>
<reference evidence="3 4" key="1">
    <citation type="submission" date="2023-03" db="EMBL/GenBank/DDBJ databases">
        <title>Bacillus Genome Sequencing.</title>
        <authorList>
            <person name="Dunlap C."/>
        </authorList>
    </citation>
    <scope>NUCLEOTIDE SEQUENCE [LARGE SCALE GENOMIC DNA]</scope>
    <source>
        <strain evidence="3 4">B-23453</strain>
    </source>
</reference>
<dbReference type="NCBIfam" id="TIGR00566">
    <property type="entry name" value="trpG_papA"/>
    <property type="match status" value="1"/>
</dbReference>
<evidence type="ECO:0000256" key="1">
    <source>
        <dbReference type="ARBA" id="ARBA00022962"/>
    </source>
</evidence>
<accession>A0ABU6MKV2</accession>
<dbReference type="InterPro" id="IPR006221">
    <property type="entry name" value="TrpG/PapA_dom"/>
</dbReference>
<keyword evidence="1" id="KW-0315">Glutamine amidotransferase</keyword>
<name>A0ABU6MKV2_9BACI</name>
<dbReference type="Pfam" id="PF00117">
    <property type="entry name" value="GATase"/>
    <property type="match status" value="1"/>
</dbReference>
<feature type="domain" description="Glutamine amidotransferase" evidence="2">
    <location>
        <begin position="3"/>
        <end position="186"/>
    </location>
</feature>
<gene>
    <name evidence="3" type="ORF">P4T90_12405</name>
</gene>
<dbReference type="CDD" id="cd01743">
    <property type="entry name" value="GATase1_Anthranilate_Synthase"/>
    <property type="match status" value="1"/>
</dbReference>
<dbReference type="InterPro" id="IPR017926">
    <property type="entry name" value="GATASE"/>
</dbReference>
<proteinExistence type="predicted"/>
<dbReference type="PANTHER" id="PTHR43418">
    <property type="entry name" value="MULTIFUNCTIONAL TRYPTOPHAN BIOSYNTHESIS PROTEIN-RELATED"/>
    <property type="match status" value="1"/>
</dbReference>
<evidence type="ECO:0000313" key="4">
    <source>
        <dbReference type="Proteomes" id="UP001341444"/>
    </source>
</evidence>
<dbReference type="PRINTS" id="PR00096">
    <property type="entry name" value="GATASE"/>
</dbReference>
<dbReference type="Proteomes" id="UP001341444">
    <property type="component" value="Unassembled WGS sequence"/>
</dbReference>